<dbReference type="Proteomes" id="UP000054532">
    <property type="component" value="Unassembled WGS sequence"/>
</dbReference>
<sequence>MVHVVHSALYWKLRCIQDASSGDDKNVPPNVSRQEPTETNPSSDDTSLTGTATPPWMSTGFSKLGYTKAQSNPPPASQSSTETEDERRARREAAAPYSRAPSPECQTKKPTTNPRGSIRPATVKIAGPRPRSFR</sequence>
<feature type="region of interest" description="Disordered" evidence="1">
    <location>
        <begin position="18"/>
        <end position="134"/>
    </location>
</feature>
<evidence type="ECO:0000256" key="1">
    <source>
        <dbReference type="SAM" id="MobiDB-lite"/>
    </source>
</evidence>
<gene>
    <name evidence="2" type="ORF">L914_02318</name>
</gene>
<dbReference type="AlphaFoldDB" id="W2P0K0"/>
<feature type="compositionally biased region" description="Polar residues" evidence="1">
    <location>
        <begin position="29"/>
        <end position="52"/>
    </location>
</feature>
<organism evidence="2">
    <name type="scientific">Phytophthora nicotianae</name>
    <name type="common">Potato buckeye rot agent</name>
    <name type="synonym">Phytophthora parasitica</name>
    <dbReference type="NCBI Taxonomy" id="4792"/>
    <lineage>
        <taxon>Eukaryota</taxon>
        <taxon>Sar</taxon>
        <taxon>Stramenopiles</taxon>
        <taxon>Oomycota</taxon>
        <taxon>Peronosporomycetes</taxon>
        <taxon>Peronosporales</taxon>
        <taxon>Peronosporaceae</taxon>
        <taxon>Phytophthora</taxon>
    </lineage>
</organism>
<evidence type="ECO:0000313" key="2">
    <source>
        <dbReference type="EMBL" id="ETM54331.1"/>
    </source>
</evidence>
<accession>W2P0K0</accession>
<dbReference type="VEuPathDB" id="FungiDB:PPTG_19273"/>
<name>W2P0K0_PHYNI</name>
<reference evidence="2" key="1">
    <citation type="submission" date="2013-11" db="EMBL/GenBank/DDBJ databases">
        <title>The Genome Sequence of Phytophthora parasitica IAC_01/95.</title>
        <authorList>
            <consortium name="The Broad Institute Genomics Platform"/>
            <person name="Russ C."/>
            <person name="Tyler B."/>
            <person name="Panabieres F."/>
            <person name="Shan W."/>
            <person name="Tripathy S."/>
            <person name="Grunwald N."/>
            <person name="Machado M."/>
            <person name="Johnson C.S."/>
            <person name="Arredondo F."/>
            <person name="Hong C."/>
            <person name="Coffey M."/>
            <person name="Young S.K."/>
            <person name="Zeng Q."/>
            <person name="Gargeya S."/>
            <person name="Fitzgerald M."/>
            <person name="Abouelleil A."/>
            <person name="Alvarado L."/>
            <person name="Chapman S.B."/>
            <person name="Gainer-Dewar J."/>
            <person name="Goldberg J."/>
            <person name="Griggs A."/>
            <person name="Gujja S."/>
            <person name="Hansen M."/>
            <person name="Howarth C."/>
            <person name="Imamovic A."/>
            <person name="Ireland A."/>
            <person name="Larimer J."/>
            <person name="McCowan C."/>
            <person name="Murphy C."/>
            <person name="Pearson M."/>
            <person name="Poon T.W."/>
            <person name="Priest M."/>
            <person name="Roberts A."/>
            <person name="Saif S."/>
            <person name="Shea T."/>
            <person name="Sykes S."/>
            <person name="Wortman J."/>
            <person name="Nusbaum C."/>
            <person name="Birren B."/>
        </authorList>
    </citation>
    <scope>NUCLEOTIDE SEQUENCE [LARGE SCALE GENOMIC DNA]</scope>
    <source>
        <strain evidence="2">IAC_01/95</strain>
    </source>
</reference>
<protein>
    <submittedName>
        <fullName evidence="2">Uncharacterized protein</fullName>
    </submittedName>
</protein>
<proteinExistence type="predicted"/>
<dbReference type="EMBL" id="KI691037">
    <property type="protein sequence ID" value="ETM54331.1"/>
    <property type="molecule type" value="Genomic_DNA"/>
</dbReference>
<feature type="compositionally biased region" description="Low complexity" evidence="1">
    <location>
        <begin position="94"/>
        <end position="104"/>
    </location>
</feature>